<evidence type="ECO:0000313" key="1">
    <source>
        <dbReference type="EMBL" id="GAB0189094.1"/>
    </source>
</evidence>
<reference evidence="1 2" key="1">
    <citation type="submission" date="2024-06" db="EMBL/GenBank/DDBJ databases">
        <title>The draft genome of Grus japonensis, version 3.</title>
        <authorList>
            <person name="Nabeshima K."/>
            <person name="Suzuki S."/>
            <person name="Onuma M."/>
        </authorList>
    </citation>
    <scope>NUCLEOTIDE SEQUENCE [LARGE SCALE GENOMIC DNA]</scope>
    <source>
        <strain evidence="1 2">451A</strain>
    </source>
</reference>
<comment type="caution">
    <text evidence="1">The sequence shown here is derived from an EMBL/GenBank/DDBJ whole genome shotgun (WGS) entry which is preliminary data.</text>
</comment>
<dbReference type="AlphaFoldDB" id="A0ABC9WUN2"/>
<evidence type="ECO:0000313" key="2">
    <source>
        <dbReference type="Proteomes" id="UP001623348"/>
    </source>
</evidence>
<dbReference type="Proteomes" id="UP001623348">
    <property type="component" value="Unassembled WGS sequence"/>
</dbReference>
<keyword evidence="2" id="KW-1185">Reference proteome</keyword>
<proteinExistence type="predicted"/>
<dbReference type="EMBL" id="BAAFJT010000004">
    <property type="protein sequence ID" value="GAB0189094.1"/>
    <property type="molecule type" value="Genomic_DNA"/>
</dbReference>
<accession>A0ABC9WUN2</accession>
<gene>
    <name evidence="1" type="ORF">GRJ2_001374700</name>
</gene>
<name>A0ABC9WUN2_GRUJA</name>
<sequence>MPAGSKTDLPLAKAELMSDGTSSSVITYLRKGKNHCATAAGSERNHYVYTKVREDEGGGDAPGTMVKTMVMQIAACGGPQRSRYPPCTPWRTPYQGRWMCPEGRCDPMESLHWSRFSGRTCDPTQYPHWSSLFLKDCTPWKGPALVQLMKNCSLWEGPTLEKFIKDCLLWEGLHTGAVLGGRSGRDEA</sequence>
<protein>
    <submittedName>
        <fullName evidence="1">Zinc finger and BTB domain-containing protein 5</fullName>
    </submittedName>
</protein>
<organism evidence="1 2">
    <name type="scientific">Grus japonensis</name>
    <name type="common">Japanese crane</name>
    <name type="synonym">Red-crowned crane</name>
    <dbReference type="NCBI Taxonomy" id="30415"/>
    <lineage>
        <taxon>Eukaryota</taxon>
        <taxon>Metazoa</taxon>
        <taxon>Chordata</taxon>
        <taxon>Craniata</taxon>
        <taxon>Vertebrata</taxon>
        <taxon>Euteleostomi</taxon>
        <taxon>Archelosauria</taxon>
        <taxon>Archosauria</taxon>
        <taxon>Dinosauria</taxon>
        <taxon>Saurischia</taxon>
        <taxon>Theropoda</taxon>
        <taxon>Coelurosauria</taxon>
        <taxon>Aves</taxon>
        <taxon>Neognathae</taxon>
        <taxon>Neoaves</taxon>
        <taxon>Gruiformes</taxon>
        <taxon>Gruidae</taxon>
        <taxon>Grus</taxon>
    </lineage>
</organism>